<sequence>MSIKYAILGILSYNSYTGYDLKKIIQDSPFMHWSGNNNQIYRSLVELLGEGLVTNEVLHQESSPSKKLYTITEEGRVRLKEWILLSPEPPEFKKSFLVQLAWADQLTDDELNDLLMKYEYEINMQILLQQEMIRRGPFLPNRSPREEFIWNMIHKNIISAYENEVKWVAYLRQELCKQKRRTIL</sequence>
<evidence type="ECO:0000313" key="3">
    <source>
        <dbReference type="Proteomes" id="UP000273083"/>
    </source>
</evidence>
<gene>
    <name evidence="2" type="ORF">EDD66_11256</name>
</gene>
<comment type="caution">
    <text evidence="2">The sequence shown here is derived from an EMBL/GenBank/DDBJ whole genome shotgun (WGS) entry which is preliminary data.</text>
</comment>
<dbReference type="AlphaFoldDB" id="A0A3N1XB38"/>
<feature type="domain" description="Transcription regulator PadR N-terminal" evidence="1">
    <location>
        <begin position="7"/>
        <end position="81"/>
    </location>
</feature>
<reference evidence="2 3" key="1">
    <citation type="submission" date="2018-11" db="EMBL/GenBank/DDBJ databases">
        <title>Genomic Encyclopedia of Type Strains, Phase IV (KMG-IV): sequencing the most valuable type-strain genomes for metagenomic binning, comparative biology and taxonomic classification.</title>
        <authorList>
            <person name="Goeker M."/>
        </authorList>
    </citation>
    <scope>NUCLEOTIDE SEQUENCE [LARGE SCALE GENOMIC DNA]</scope>
    <source>
        <strain evidence="2 3">DSM 26537</strain>
    </source>
</reference>
<protein>
    <submittedName>
        <fullName evidence="2">DNA-binding PadR family transcriptional regulator</fullName>
    </submittedName>
</protein>
<dbReference type="Pfam" id="PF03551">
    <property type="entry name" value="PadR"/>
    <property type="match status" value="1"/>
</dbReference>
<dbReference type="GO" id="GO:0003677">
    <property type="term" value="F:DNA binding"/>
    <property type="evidence" value="ECO:0007669"/>
    <property type="project" value="UniProtKB-KW"/>
</dbReference>
<dbReference type="InterPro" id="IPR036388">
    <property type="entry name" value="WH-like_DNA-bd_sf"/>
</dbReference>
<dbReference type="InterPro" id="IPR005149">
    <property type="entry name" value="Tscrpt_reg_PadR_N"/>
</dbReference>
<proteinExistence type="predicted"/>
<dbReference type="PANTHER" id="PTHR43252">
    <property type="entry name" value="TRANSCRIPTIONAL REGULATOR YQJI"/>
    <property type="match status" value="1"/>
</dbReference>
<dbReference type="Gene3D" id="1.10.10.10">
    <property type="entry name" value="Winged helix-like DNA-binding domain superfamily/Winged helix DNA-binding domain"/>
    <property type="match status" value="1"/>
</dbReference>
<dbReference type="EMBL" id="RJVG01000012">
    <property type="protein sequence ID" value="ROR23925.1"/>
    <property type="molecule type" value="Genomic_DNA"/>
</dbReference>
<evidence type="ECO:0000259" key="1">
    <source>
        <dbReference type="Pfam" id="PF03551"/>
    </source>
</evidence>
<keyword evidence="3" id="KW-1185">Reference proteome</keyword>
<dbReference type="InterPro" id="IPR036390">
    <property type="entry name" value="WH_DNA-bd_sf"/>
</dbReference>
<dbReference type="RefSeq" id="WP_243115391.1">
    <property type="nucleotide sequence ID" value="NZ_RJVG01000012.1"/>
</dbReference>
<evidence type="ECO:0000313" key="2">
    <source>
        <dbReference type="EMBL" id="ROR23925.1"/>
    </source>
</evidence>
<accession>A0A3N1XB38</accession>
<dbReference type="PANTHER" id="PTHR43252:SF6">
    <property type="entry name" value="NEGATIVE TRANSCRIPTION REGULATOR PADR"/>
    <property type="match status" value="1"/>
</dbReference>
<dbReference type="Proteomes" id="UP000273083">
    <property type="component" value="Unassembled WGS sequence"/>
</dbReference>
<organism evidence="2 3">
    <name type="scientific">Mobilisporobacter senegalensis</name>
    <dbReference type="NCBI Taxonomy" id="1329262"/>
    <lineage>
        <taxon>Bacteria</taxon>
        <taxon>Bacillati</taxon>
        <taxon>Bacillota</taxon>
        <taxon>Clostridia</taxon>
        <taxon>Lachnospirales</taxon>
        <taxon>Lachnospiraceae</taxon>
        <taxon>Mobilisporobacter</taxon>
    </lineage>
</organism>
<dbReference type="SUPFAM" id="SSF46785">
    <property type="entry name" value="Winged helix' DNA-binding domain"/>
    <property type="match status" value="1"/>
</dbReference>
<keyword evidence="2" id="KW-0238">DNA-binding</keyword>
<name>A0A3N1XB38_9FIRM</name>